<dbReference type="EMBL" id="FNPE01000004">
    <property type="protein sequence ID" value="SDY33478.1"/>
    <property type="molecule type" value="Genomic_DNA"/>
</dbReference>
<evidence type="ECO:0000259" key="6">
    <source>
        <dbReference type="PROSITE" id="PS51898"/>
    </source>
</evidence>
<reference evidence="7 8" key="1">
    <citation type="submission" date="2016-10" db="EMBL/GenBank/DDBJ databases">
        <authorList>
            <person name="de Groot N.N."/>
        </authorList>
    </citation>
    <scope>NUCLEOTIDE SEQUENCE [LARGE SCALE GENOMIC DNA]</scope>
    <source>
        <strain evidence="7 8">LMG 24775</strain>
    </source>
</reference>
<keyword evidence="2" id="KW-0229">DNA integration</keyword>
<evidence type="ECO:0000313" key="7">
    <source>
        <dbReference type="EMBL" id="SDY33478.1"/>
    </source>
</evidence>
<sequence length="353" mass="38748">MTSSPSQAPAAGKPPSTVPDGLALFRHWLETEGTKGWDALDTAPDSGYEKVWRAWLRSLGDAGIPAKESSPSPTTPKGKVNAKARAWQQATAVDVQNFLRPREGQLSGHQPGRRISEVTRRRYWRLLERIYDHALDHGWVSANPAAGLAPQERPPAEDGQGHCLPAPLWNALPRHIPVADGFQSARDRAILLLLYELALAPEEVRGLCWRDVQCAGPGDGLPCQLHIDGARAAQQRTLDLSETVVKALQDWKGFSAGQRGPEAVQPDAPVFYSREGQPLSVRVLFHVASQLIQRAHAAQPASAQKAPLHRVGPQVLRNTAIVQWLRAGRAETEVVQWIGVDSARALRHLQHYL</sequence>
<dbReference type="SUPFAM" id="SSF56349">
    <property type="entry name" value="DNA breaking-rejoining enzymes"/>
    <property type="match status" value="1"/>
</dbReference>
<evidence type="ECO:0000256" key="2">
    <source>
        <dbReference type="ARBA" id="ARBA00022908"/>
    </source>
</evidence>
<evidence type="ECO:0000313" key="8">
    <source>
        <dbReference type="Proteomes" id="UP000183417"/>
    </source>
</evidence>
<dbReference type="Gene3D" id="1.10.443.10">
    <property type="entry name" value="Intergrase catalytic core"/>
    <property type="match status" value="1"/>
</dbReference>
<gene>
    <name evidence="7" type="ORF">SAMN05421547_10445</name>
</gene>
<evidence type="ECO:0000256" key="1">
    <source>
        <dbReference type="ARBA" id="ARBA00008857"/>
    </source>
</evidence>
<dbReference type="InterPro" id="IPR010998">
    <property type="entry name" value="Integrase_recombinase_N"/>
</dbReference>
<dbReference type="PANTHER" id="PTHR30349">
    <property type="entry name" value="PHAGE INTEGRASE-RELATED"/>
    <property type="match status" value="1"/>
</dbReference>
<accession>A0A1H3J233</accession>
<dbReference type="GO" id="GO:0003677">
    <property type="term" value="F:DNA binding"/>
    <property type="evidence" value="ECO:0007669"/>
    <property type="project" value="UniProtKB-KW"/>
</dbReference>
<dbReference type="PROSITE" id="PS51898">
    <property type="entry name" value="TYR_RECOMBINASE"/>
    <property type="match status" value="1"/>
</dbReference>
<proteinExistence type="inferred from homology"/>
<keyword evidence="3" id="KW-0238">DNA-binding</keyword>
<comment type="similarity">
    <text evidence="1">Belongs to the 'phage' integrase family.</text>
</comment>
<keyword evidence="4" id="KW-0233">DNA recombination</keyword>
<protein>
    <submittedName>
        <fullName evidence="7">Site-specific recombinase XerD</fullName>
    </submittedName>
</protein>
<dbReference type="RefSeq" id="WP_074921283.1">
    <property type="nucleotide sequence ID" value="NZ_CP141274.1"/>
</dbReference>
<dbReference type="InterPro" id="IPR011010">
    <property type="entry name" value="DNA_brk_join_enz"/>
</dbReference>
<feature type="region of interest" description="Disordered" evidence="5">
    <location>
        <begin position="1"/>
        <end position="20"/>
    </location>
</feature>
<dbReference type="InterPro" id="IPR050090">
    <property type="entry name" value="Tyrosine_recombinase_XerCD"/>
</dbReference>
<feature type="domain" description="Tyr recombinase" evidence="6">
    <location>
        <begin position="159"/>
        <end position="353"/>
    </location>
</feature>
<dbReference type="AlphaFoldDB" id="A0A1H3J233"/>
<dbReference type="GO" id="GO:0015074">
    <property type="term" value="P:DNA integration"/>
    <property type="evidence" value="ECO:0007669"/>
    <property type="project" value="UniProtKB-KW"/>
</dbReference>
<name>A0A1H3J233_9BURK</name>
<evidence type="ECO:0000256" key="3">
    <source>
        <dbReference type="ARBA" id="ARBA00023125"/>
    </source>
</evidence>
<evidence type="ECO:0000256" key="5">
    <source>
        <dbReference type="SAM" id="MobiDB-lite"/>
    </source>
</evidence>
<dbReference type="InterPro" id="IPR002104">
    <property type="entry name" value="Integrase_catalytic"/>
</dbReference>
<dbReference type="GeneID" id="94692120"/>
<dbReference type="Gene3D" id="1.10.150.130">
    <property type="match status" value="1"/>
</dbReference>
<dbReference type="PANTHER" id="PTHR30349:SF41">
    <property type="entry name" value="INTEGRASE_RECOMBINASE PROTEIN MJ0367-RELATED"/>
    <property type="match status" value="1"/>
</dbReference>
<dbReference type="GO" id="GO:0006310">
    <property type="term" value="P:DNA recombination"/>
    <property type="evidence" value="ECO:0007669"/>
    <property type="project" value="UniProtKB-KW"/>
</dbReference>
<dbReference type="Proteomes" id="UP000183417">
    <property type="component" value="Unassembled WGS sequence"/>
</dbReference>
<evidence type="ECO:0000256" key="4">
    <source>
        <dbReference type="ARBA" id="ARBA00023172"/>
    </source>
</evidence>
<organism evidence="7 8">
    <name type="scientific">Delftia lacustris</name>
    <dbReference type="NCBI Taxonomy" id="558537"/>
    <lineage>
        <taxon>Bacteria</taxon>
        <taxon>Pseudomonadati</taxon>
        <taxon>Pseudomonadota</taxon>
        <taxon>Betaproteobacteria</taxon>
        <taxon>Burkholderiales</taxon>
        <taxon>Comamonadaceae</taxon>
        <taxon>Delftia</taxon>
    </lineage>
</organism>
<dbReference type="InterPro" id="IPR013762">
    <property type="entry name" value="Integrase-like_cat_sf"/>
</dbReference>